<accession>X8BEM4</accession>
<organism evidence="2">
    <name type="scientific">Mycobacterium xenopi 4042</name>
    <dbReference type="NCBI Taxonomy" id="1299334"/>
    <lineage>
        <taxon>Bacteria</taxon>
        <taxon>Bacillati</taxon>
        <taxon>Actinomycetota</taxon>
        <taxon>Actinomycetes</taxon>
        <taxon>Mycobacteriales</taxon>
        <taxon>Mycobacteriaceae</taxon>
        <taxon>Mycobacterium</taxon>
    </lineage>
</organism>
<dbReference type="PATRIC" id="fig|1299334.3.peg.4824"/>
<evidence type="ECO:0000313" key="2">
    <source>
        <dbReference type="EMBL" id="EUA41525.1"/>
    </source>
</evidence>
<sequence>MAAAALAAMIDDAGLVPEITRTDEDTRWCARPSTPAAGDRRRVDRGRSRPYPRSGCRPRSCGLDAGSRCRDADRYLLGSTPRARHPFTAGVGADAGGDRTHLIGTRGSGPRCGSAVGDGYRAW</sequence>
<dbReference type="EMBL" id="JAOB01000043">
    <property type="protein sequence ID" value="EUA41525.1"/>
    <property type="molecule type" value="Genomic_DNA"/>
</dbReference>
<proteinExistence type="predicted"/>
<reference evidence="2" key="1">
    <citation type="submission" date="2014-01" db="EMBL/GenBank/DDBJ databases">
        <authorList>
            <person name="Brown-Elliot B."/>
            <person name="Wallace R."/>
            <person name="Lenaerts A."/>
            <person name="Ordway D."/>
            <person name="DeGroote M.A."/>
            <person name="Parker T."/>
            <person name="Sizemore C."/>
            <person name="Tallon L.J."/>
            <person name="Sadzewicz L.K."/>
            <person name="Sengamalay N."/>
            <person name="Fraser C.M."/>
            <person name="Hine E."/>
            <person name="Shefchek K.A."/>
            <person name="Das S.P."/>
            <person name="Tettelin H."/>
        </authorList>
    </citation>
    <scope>NUCLEOTIDE SEQUENCE [LARGE SCALE GENOMIC DNA]</scope>
    <source>
        <strain evidence="2">4042</strain>
    </source>
</reference>
<name>X8BEM4_MYCXE</name>
<evidence type="ECO:0000256" key="1">
    <source>
        <dbReference type="SAM" id="MobiDB-lite"/>
    </source>
</evidence>
<feature type="region of interest" description="Disordered" evidence="1">
    <location>
        <begin position="28"/>
        <end position="57"/>
    </location>
</feature>
<feature type="compositionally biased region" description="Basic and acidic residues" evidence="1">
    <location>
        <begin position="38"/>
        <end position="47"/>
    </location>
</feature>
<gene>
    <name evidence="2" type="ORF">I553_3789</name>
</gene>
<protein>
    <submittedName>
        <fullName evidence="2">Uncharacterized protein</fullName>
    </submittedName>
</protein>
<feature type="region of interest" description="Disordered" evidence="1">
    <location>
        <begin position="80"/>
        <end position="110"/>
    </location>
</feature>
<dbReference type="AlphaFoldDB" id="X8BEM4"/>
<comment type="caution">
    <text evidence="2">The sequence shown here is derived from an EMBL/GenBank/DDBJ whole genome shotgun (WGS) entry which is preliminary data.</text>
</comment>